<keyword evidence="8" id="KW-0143">Chaperone</keyword>
<evidence type="ECO:0000256" key="6">
    <source>
        <dbReference type="ARBA" id="ARBA00022989"/>
    </source>
</evidence>
<accession>A0A3N0I0L2</accession>
<evidence type="ECO:0000256" key="7">
    <source>
        <dbReference type="ARBA" id="ARBA00023136"/>
    </source>
</evidence>
<name>A0A3N0I0L2_9FIRM</name>
<evidence type="ECO:0000256" key="1">
    <source>
        <dbReference type="ARBA" id="ARBA00004651"/>
    </source>
</evidence>
<keyword evidence="14" id="KW-1185">Reference proteome</keyword>
<comment type="similarity">
    <text evidence="9">Belongs to the OXA1/ALB3/YidC family.</text>
</comment>
<feature type="chain" id="PRO_5039720281" evidence="11">
    <location>
        <begin position="27"/>
        <end position="333"/>
    </location>
</feature>
<sequence length="333" mass="38595">MSDFLRRKSKILFICFFVLLTCTACSTPRGKDGKVKVDQIISSETIQVKRKDVSIDSVSDPKLKTQYQKLDPNDTITIKPTTFSQAFSTGWFDGLIVWPMAMLINKISAATDAGIGIIITTLLVQMIVFALTGKSQMSSQRMQEIQPELTKIQNKYKGKTDQESQMKMYQETQALYAKYDIHPFGSMLVMFLQLPIMMGMYYATMRAYEVLVGYAFGMRLSTTPMYAIQHLMIGGIIVYALMVVSQLVSTMLPQWLKKWQDKKDNVKKHSYRESEKQNDPMNMNMYMYMMVIIFAFMYLSWPLAMSYYWMICSIIRIVQQYVMHRVMHRAEAK</sequence>
<organism evidence="13 14">
    <name type="scientific">Absicoccus porci</name>
    <dbReference type="NCBI Taxonomy" id="2486576"/>
    <lineage>
        <taxon>Bacteria</taxon>
        <taxon>Bacillati</taxon>
        <taxon>Bacillota</taxon>
        <taxon>Erysipelotrichia</taxon>
        <taxon>Erysipelotrichales</taxon>
        <taxon>Erysipelotrichaceae</taxon>
        <taxon>Absicoccus</taxon>
    </lineage>
</organism>
<evidence type="ECO:0000313" key="14">
    <source>
        <dbReference type="Proteomes" id="UP000276568"/>
    </source>
</evidence>
<proteinExistence type="inferred from homology"/>
<feature type="transmembrane region" description="Helical" evidence="10">
    <location>
        <begin position="113"/>
        <end position="132"/>
    </location>
</feature>
<evidence type="ECO:0000256" key="3">
    <source>
        <dbReference type="ARBA" id="ARBA00022475"/>
    </source>
</evidence>
<feature type="transmembrane region" description="Helical" evidence="10">
    <location>
        <begin position="285"/>
        <end position="301"/>
    </location>
</feature>
<evidence type="ECO:0000256" key="11">
    <source>
        <dbReference type="SAM" id="SignalP"/>
    </source>
</evidence>
<dbReference type="Pfam" id="PF02096">
    <property type="entry name" value="60KD_IMP"/>
    <property type="match status" value="1"/>
</dbReference>
<feature type="signal peptide" evidence="11">
    <location>
        <begin position="1"/>
        <end position="26"/>
    </location>
</feature>
<feature type="transmembrane region" description="Helical" evidence="10">
    <location>
        <begin position="224"/>
        <end position="248"/>
    </location>
</feature>
<dbReference type="InterPro" id="IPR001708">
    <property type="entry name" value="YidC/ALB3/OXA1/COX18"/>
</dbReference>
<dbReference type="PANTHER" id="PTHR12428:SF65">
    <property type="entry name" value="CYTOCHROME C OXIDASE ASSEMBLY PROTEIN COX18, MITOCHONDRIAL"/>
    <property type="match status" value="1"/>
</dbReference>
<keyword evidence="11" id="KW-0732">Signal</keyword>
<evidence type="ECO:0000256" key="4">
    <source>
        <dbReference type="ARBA" id="ARBA00022692"/>
    </source>
</evidence>
<feature type="domain" description="Membrane insertase YidC/Oxa/ALB C-terminal" evidence="12">
    <location>
        <begin position="114"/>
        <end position="325"/>
    </location>
</feature>
<keyword evidence="6 10" id="KW-1133">Transmembrane helix</keyword>
<evidence type="ECO:0000313" key="13">
    <source>
        <dbReference type="EMBL" id="RNM30553.1"/>
    </source>
</evidence>
<keyword evidence="7 10" id="KW-0472">Membrane</keyword>
<evidence type="ECO:0000259" key="12">
    <source>
        <dbReference type="Pfam" id="PF02096"/>
    </source>
</evidence>
<dbReference type="AlphaFoldDB" id="A0A3N0I0L2"/>
<evidence type="ECO:0000256" key="2">
    <source>
        <dbReference type="ARBA" id="ARBA00022448"/>
    </source>
</evidence>
<dbReference type="NCBIfam" id="TIGR03592">
    <property type="entry name" value="yidC_oxa1_cterm"/>
    <property type="match status" value="1"/>
</dbReference>
<dbReference type="GO" id="GO:0015031">
    <property type="term" value="P:protein transport"/>
    <property type="evidence" value="ECO:0007669"/>
    <property type="project" value="UniProtKB-KW"/>
</dbReference>
<dbReference type="PANTHER" id="PTHR12428">
    <property type="entry name" value="OXA1"/>
    <property type="match status" value="1"/>
</dbReference>
<dbReference type="GO" id="GO:0005886">
    <property type="term" value="C:plasma membrane"/>
    <property type="evidence" value="ECO:0007669"/>
    <property type="project" value="UniProtKB-SubCell"/>
</dbReference>
<evidence type="ECO:0000256" key="9">
    <source>
        <dbReference type="RuleBase" id="RU003945"/>
    </source>
</evidence>
<comment type="caution">
    <text evidence="13">The sequence shown here is derived from an EMBL/GenBank/DDBJ whole genome shotgun (WGS) entry which is preliminary data.</text>
</comment>
<gene>
    <name evidence="13" type="ORF">EDX97_07160</name>
</gene>
<keyword evidence="2" id="KW-0813">Transport</keyword>
<dbReference type="InterPro" id="IPR047196">
    <property type="entry name" value="YidC_ALB_C"/>
</dbReference>
<reference evidence="13 14" key="1">
    <citation type="submission" date="2018-11" db="EMBL/GenBank/DDBJ databases">
        <title>Clostridium sp. nov., a member of the family Erysipelotrichaceae isolated from pig faeces.</title>
        <authorList>
            <person name="Chang Y.-H."/>
        </authorList>
    </citation>
    <scope>NUCLEOTIDE SEQUENCE [LARGE SCALE GENOMIC DNA]</scope>
    <source>
        <strain evidence="13 14">YH-panp20</strain>
    </source>
</reference>
<protein>
    <submittedName>
        <fullName evidence="13">YidC/Oxa1 family membrane protein insertase</fullName>
    </submittedName>
</protein>
<dbReference type="RefSeq" id="WP_128520464.1">
    <property type="nucleotide sequence ID" value="NZ_RJQC01000002.1"/>
</dbReference>
<dbReference type="OrthoDB" id="9780552at2"/>
<evidence type="ECO:0000256" key="5">
    <source>
        <dbReference type="ARBA" id="ARBA00022927"/>
    </source>
</evidence>
<keyword evidence="4 9" id="KW-0812">Transmembrane</keyword>
<feature type="transmembrane region" description="Helical" evidence="10">
    <location>
        <begin position="184"/>
        <end position="204"/>
    </location>
</feature>
<keyword evidence="5" id="KW-0653">Protein transport</keyword>
<evidence type="ECO:0000256" key="10">
    <source>
        <dbReference type="SAM" id="Phobius"/>
    </source>
</evidence>
<dbReference type="Proteomes" id="UP000276568">
    <property type="component" value="Unassembled WGS sequence"/>
</dbReference>
<dbReference type="CDD" id="cd20070">
    <property type="entry name" value="5TM_YidC_Alb3"/>
    <property type="match status" value="1"/>
</dbReference>
<evidence type="ECO:0000256" key="8">
    <source>
        <dbReference type="ARBA" id="ARBA00023186"/>
    </source>
</evidence>
<dbReference type="InterPro" id="IPR028055">
    <property type="entry name" value="YidC/Oxa/ALB_C"/>
</dbReference>
<dbReference type="EMBL" id="RJQC01000002">
    <property type="protein sequence ID" value="RNM30553.1"/>
    <property type="molecule type" value="Genomic_DNA"/>
</dbReference>
<dbReference type="GO" id="GO:0032977">
    <property type="term" value="F:membrane insertase activity"/>
    <property type="evidence" value="ECO:0007669"/>
    <property type="project" value="InterPro"/>
</dbReference>
<keyword evidence="3" id="KW-1003">Cell membrane</keyword>
<dbReference type="GO" id="GO:0051205">
    <property type="term" value="P:protein insertion into membrane"/>
    <property type="evidence" value="ECO:0007669"/>
    <property type="project" value="TreeGrafter"/>
</dbReference>
<comment type="subcellular location">
    <subcellularLocation>
        <location evidence="1">Cell membrane</location>
        <topology evidence="1">Multi-pass membrane protein</topology>
    </subcellularLocation>
    <subcellularLocation>
        <location evidence="9">Membrane</location>
        <topology evidence="9">Multi-pass membrane protein</topology>
    </subcellularLocation>
</comment>